<evidence type="ECO:0000313" key="8">
    <source>
        <dbReference type="EMBL" id="ROW13325.1"/>
    </source>
</evidence>
<dbReference type="InterPro" id="IPR052337">
    <property type="entry name" value="SAT4-like"/>
</dbReference>
<evidence type="ECO:0000256" key="5">
    <source>
        <dbReference type="ARBA" id="ARBA00038359"/>
    </source>
</evidence>
<organism evidence="8 9">
    <name type="scientific">Cytospora leucostoma</name>
    <dbReference type="NCBI Taxonomy" id="1230097"/>
    <lineage>
        <taxon>Eukaryota</taxon>
        <taxon>Fungi</taxon>
        <taxon>Dikarya</taxon>
        <taxon>Ascomycota</taxon>
        <taxon>Pezizomycotina</taxon>
        <taxon>Sordariomycetes</taxon>
        <taxon>Sordariomycetidae</taxon>
        <taxon>Diaporthales</taxon>
        <taxon>Cytosporaceae</taxon>
        <taxon>Cytospora</taxon>
    </lineage>
</organism>
<keyword evidence="2 6" id="KW-0812">Transmembrane</keyword>
<dbReference type="Proteomes" id="UP000285146">
    <property type="component" value="Unassembled WGS sequence"/>
</dbReference>
<sequence>MALDSAIVAIFGQPPENIDLSEQSTTANNTVSVTFFVVACLCVALRFYIRIGKKTVGIDDYTVIVGLISTAALLFTTILAGQLGAGKHVWTNDVNSFVTLLKVVYAEPYVYAVAVTTTKISILLLYRRLFHAGSSVTNHLFAGTYWTAAGLTILYPIIMFTTMAASCQPTSYNWERYLGSTEGKCIDIGLFYFVIAIINMVVDVIILGVPIPRIMALQLNKRDRSSIIGIMLLGGFVCVASVFRIYYLRRLENSTDVTWWMGPGMAWSSIEPSVAIISACLPTFAPLLRMSERKQKNALNAYYNRSRSLPNHYGVSRATVSHAVGKSEDEVELTRGGRRGCAFDSGSNSSDTYIENSGGIVVDTEVFVSTDHGPL</sequence>
<evidence type="ECO:0000256" key="6">
    <source>
        <dbReference type="SAM" id="Phobius"/>
    </source>
</evidence>
<dbReference type="STRING" id="1230097.A0A423XBJ5"/>
<evidence type="ECO:0000313" key="9">
    <source>
        <dbReference type="Proteomes" id="UP000285146"/>
    </source>
</evidence>
<feature type="transmembrane region" description="Helical" evidence="6">
    <location>
        <begin position="146"/>
        <end position="166"/>
    </location>
</feature>
<gene>
    <name evidence="8" type="ORF">VPNG_05533</name>
</gene>
<feature type="transmembrane region" description="Helical" evidence="6">
    <location>
        <begin position="227"/>
        <end position="247"/>
    </location>
</feature>
<feature type="transmembrane region" description="Helical" evidence="6">
    <location>
        <begin position="109"/>
        <end position="126"/>
    </location>
</feature>
<protein>
    <recommendedName>
        <fullName evidence="7">Rhodopsin domain-containing protein</fullName>
    </recommendedName>
</protein>
<comment type="similarity">
    <text evidence="5">Belongs to the SAT4 family.</text>
</comment>
<comment type="caution">
    <text evidence="8">The sequence shown here is derived from an EMBL/GenBank/DDBJ whole genome shotgun (WGS) entry which is preliminary data.</text>
</comment>
<evidence type="ECO:0000259" key="7">
    <source>
        <dbReference type="Pfam" id="PF20684"/>
    </source>
</evidence>
<dbReference type="AlphaFoldDB" id="A0A423XBJ5"/>
<dbReference type="Pfam" id="PF20684">
    <property type="entry name" value="Fung_rhodopsin"/>
    <property type="match status" value="1"/>
</dbReference>
<evidence type="ECO:0000256" key="4">
    <source>
        <dbReference type="ARBA" id="ARBA00023136"/>
    </source>
</evidence>
<dbReference type="PANTHER" id="PTHR33048">
    <property type="entry name" value="PTH11-LIKE INTEGRAL MEMBRANE PROTEIN (AFU_ORTHOLOGUE AFUA_5G11245)"/>
    <property type="match status" value="1"/>
</dbReference>
<feature type="transmembrane region" description="Helical" evidence="6">
    <location>
        <begin position="30"/>
        <end position="49"/>
    </location>
</feature>
<reference evidence="8 9" key="1">
    <citation type="submission" date="2015-09" db="EMBL/GenBank/DDBJ databases">
        <title>Host preference determinants of Valsa canker pathogens revealed by comparative genomics.</title>
        <authorList>
            <person name="Yin Z."/>
            <person name="Huang L."/>
        </authorList>
    </citation>
    <scope>NUCLEOTIDE SEQUENCE [LARGE SCALE GENOMIC DNA]</scope>
    <source>
        <strain evidence="8 9">SXYLt</strain>
    </source>
</reference>
<name>A0A423XBJ5_9PEZI</name>
<dbReference type="OrthoDB" id="5429740at2759"/>
<dbReference type="InterPro" id="IPR049326">
    <property type="entry name" value="Rhodopsin_dom_fungi"/>
</dbReference>
<dbReference type="GO" id="GO:0016020">
    <property type="term" value="C:membrane"/>
    <property type="evidence" value="ECO:0007669"/>
    <property type="project" value="UniProtKB-SubCell"/>
</dbReference>
<evidence type="ECO:0000256" key="1">
    <source>
        <dbReference type="ARBA" id="ARBA00004141"/>
    </source>
</evidence>
<keyword evidence="4 6" id="KW-0472">Membrane</keyword>
<dbReference type="EMBL" id="LKEB01000020">
    <property type="protein sequence ID" value="ROW13325.1"/>
    <property type="molecule type" value="Genomic_DNA"/>
</dbReference>
<feature type="domain" description="Rhodopsin" evidence="7">
    <location>
        <begin position="45"/>
        <end position="289"/>
    </location>
</feature>
<comment type="subcellular location">
    <subcellularLocation>
        <location evidence="1">Membrane</location>
        <topology evidence="1">Multi-pass membrane protein</topology>
    </subcellularLocation>
</comment>
<evidence type="ECO:0000256" key="2">
    <source>
        <dbReference type="ARBA" id="ARBA00022692"/>
    </source>
</evidence>
<keyword evidence="9" id="KW-1185">Reference proteome</keyword>
<feature type="transmembrane region" description="Helical" evidence="6">
    <location>
        <begin position="186"/>
        <end position="206"/>
    </location>
</feature>
<feature type="transmembrane region" description="Helical" evidence="6">
    <location>
        <begin position="61"/>
        <end position="83"/>
    </location>
</feature>
<keyword evidence="3 6" id="KW-1133">Transmembrane helix</keyword>
<accession>A0A423XBJ5</accession>
<proteinExistence type="inferred from homology"/>
<dbReference type="InParanoid" id="A0A423XBJ5"/>
<feature type="transmembrane region" description="Helical" evidence="6">
    <location>
        <begin position="267"/>
        <end position="288"/>
    </location>
</feature>
<dbReference type="PANTHER" id="PTHR33048:SF47">
    <property type="entry name" value="INTEGRAL MEMBRANE PROTEIN-RELATED"/>
    <property type="match status" value="1"/>
</dbReference>
<evidence type="ECO:0000256" key="3">
    <source>
        <dbReference type="ARBA" id="ARBA00022989"/>
    </source>
</evidence>